<dbReference type="GeneID" id="300969574"/>
<accession>A0A6B2MM67</accession>
<proteinExistence type="predicted"/>
<gene>
    <name evidence="1" type="ORF">GFJ35_28130</name>
</gene>
<evidence type="ECO:0000313" key="1">
    <source>
        <dbReference type="EMBL" id="NDV75911.1"/>
    </source>
</evidence>
<dbReference type="EMBL" id="JAAEAM010000038">
    <property type="protein sequence ID" value="NDV75911.1"/>
    <property type="molecule type" value="Genomic_DNA"/>
</dbReference>
<geneLocation type="plasmid" evidence="1">
    <name>unnamed</name>
</geneLocation>
<dbReference type="AlphaFoldDB" id="A0A6B2MM67"/>
<organism evidence="1">
    <name type="scientific">Burkholderia cenocepacia</name>
    <dbReference type="NCBI Taxonomy" id="95486"/>
    <lineage>
        <taxon>Bacteria</taxon>
        <taxon>Pseudomonadati</taxon>
        <taxon>Pseudomonadota</taxon>
        <taxon>Betaproteobacteria</taxon>
        <taxon>Burkholderiales</taxon>
        <taxon>Burkholderiaceae</taxon>
        <taxon>Burkholderia</taxon>
        <taxon>Burkholderia cepacia complex</taxon>
    </lineage>
</organism>
<comment type="caution">
    <text evidence="1">The sequence shown here is derived from an EMBL/GenBank/DDBJ whole genome shotgun (WGS) entry which is preliminary data.</text>
</comment>
<sequence length="47" mass="5389">MRAQWAITYKTETGFDVEIIDAGSYEEAWTRAESLFGSQFVEVERVA</sequence>
<protein>
    <submittedName>
        <fullName evidence="1">Uncharacterized protein</fullName>
    </submittedName>
</protein>
<keyword evidence="1" id="KW-0614">Plasmid</keyword>
<name>A0A6B2MM67_9BURK</name>
<dbReference type="RefSeq" id="WP_163125531.1">
    <property type="nucleotide sequence ID" value="NZ_JAAEAM010000038.1"/>
</dbReference>
<reference evidence="1" key="1">
    <citation type="submission" date="2019-11" db="EMBL/GenBank/DDBJ databases">
        <title>Burkholderia cenocepacia CF.</title>
        <authorList>
            <person name="Vianna E.F."/>
            <person name="Marques E.A."/>
            <person name="Albano R.M."/>
            <person name="Leao R.S."/>
        </authorList>
    </citation>
    <scope>NUCLEOTIDE SEQUENCE</scope>
    <source>
        <strain evidence="1">MS-2140</strain>
        <plasmid evidence="1">unnamed</plasmid>
    </source>
</reference>